<dbReference type="PROSITE" id="PS50525">
    <property type="entry name" value="RDRP_SSRNA_NEG_SEG"/>
    <property type="match status" value="1"/>
</dbReference>
<comment type="catalytic activity">
    <reaction evidence="2">
        <text>RNA(n) + a ribonucleoside 5'-triphosphate = RNA(n+1) + diphosphate</text>
        <dbReference type="Rhea" id="RHEA:21248"/>
        <dbReference type="Rhea" id="RHEA-COMP:14527"/>
        <dbReference type="Rhea" id="RHEA-COMP:17342"/>
        <dbReference type="ChEBI" id="CHEBI:33019"/>
        <dbReference type="ChEBI" id="CHEBI:61557"/>
        <dbReference type="ChEBI" id="CHEBI:140395"/>
        <dbReference type="EC" id="2.7.7.48"/>
    </reaction>
</comment>
<keyword evidence="2" id="KW-0548">Nucleotidyltransferase</keyword>
<dbReference type="Pfam" id="PF00602">
    <property type="entry name" value="Flu_PB1"/>
    <property type="match status" value="1"/>
</dbReference>
<dbReference type="GO" id="GO:0003723">
    <property type="term" value="F:RNA binding"/>
    <property type="evidence" value="ECO:0007669"/>
    <property type="project" value="InterPro"/>
</dbReference>
<organism evidence="4">
    <name type="scientific">Old quarry swamp virus</name>
    <dbReference type="NCBI Taxonomy" id="2485876"/>
    <lineage>
        <taxon>Viruses</taxon>
        <taxon>Riboviria</taxon>
    </lineage>
</organism>
<dbReference type="EMBL" id="MK026596">
    <property type="protein sequence ID" value="AYP67573.1"/>
    <property type="molecule type" value="Genomic_RNA"/>
</dbReference>
<evidence type="ECO:0000256" key="1">
    <source>
        <dbReference type="ARBA" id="ARBA00020035"/>
    </source>
</evidence>
<protein>
    <recommendedName>
        <fullName evidence="1 2">RNA-directed RNA polymerase catalytic subunit</fullName>
        <ecNumber evidence="2">2.7.7.48</ecNumber>
    </recommendedName>
</protein>
<evidence type="ECO:0000313" key="4">
    <source>
        <dbReference type="EMBL" id="AYP67573.1"/>
    </source>
</evidence>
<keyword evidence="2" id="KW-0808">Transferase</keyword>
<dbReference type="InterPro" id="IPR001407">
    <property type="entry name" value="RNA_pol_PB1_influenza"/>
</dbReference>
<keyword evidence="2" id="KW-0696">RNA-directed RNA polymerase</keyword>
<name>A0A3G3BTM0_9VIRU</name>
<evidence type="ECO:0000256" key="2">
    <source>
        <dbReference type="RuleBase" id="RU004330"/>
    </source>
</evidence>
<dbReference type="GO" id="GO:0003968">
    <property type="term" value="F:RNA-directed RNA polymerase activity"/>
    <property type="evidence" value="ECO:0007669"/>
    <property type="project" value="UniProtKB-KW"/>
</dbReference>
<dbReference type="EC" id="2.7.7.48" evidence="2"/>
<sequence>MDFPNDVTFVPLNNSLLVSSLIVMDNWLDLPIETRPPPPELTDNLGLISALYIYTNTPPMRYGSQGPKVAETILRAYSYNLKKEDKEVKIGPFTIEKLQWRDCDGPFPFEATHGNYSGRDVKLMCMNFVKEHHVEIDRLAEQVVQKSLHRNSDILTKGRQTNDCFTGQSVTASVAYKRMADFFRDNLGVRSTSCLEWIRCFMECIELDTLVYHGTERIQYDKYTYSPETKQRVLRTLIKVARKKIKVEGADVSTRVLNFARSFCSYLKHKERGKKEGRAIASSNMILRMFLHLIEEFHLALGRELQGSTISIGGEEKKAKITNVMNASHLRRFPDATSAQGTEDATKWNECLSPELFGMMHRYLFCPKVRIHLGLPQPSAHGVLFSKIALAGNFLMAIKRVQVGPGPMAQSAFCYNRLDWLTTDINRFNRRTQEWLVRARPLLDDEGYMRASPGMLMGMLNAGSTTLGLLSENYGMNKIDMCVSTLRSSDDSTTLFYGATKVELARAISLTKAARALCSINDSSKKNLYFRKYYAEYTSWYLDNGFLSQFGVETAAIRPQGKNPPDDFYAVAKATATSLQTLTVNHVGAQMRLVLGISGVRRLWRINLDPYKREGISYGVLVLSDGGINLWNSCNCHLEETSMRDLYARVQADFDYLMRIRNPNNPFCPDAIEDISYSKELGCLVSSEIETPRTIFHFIRRSNRTAKNSIKVDMFKQELINSEANKIIKTVIPSTLIKYPTEASSIANNLIAALTLNSVNLDLTPEERGKFTRCIERLKGINVDNKASIEFEGGFDEVAEDF</sequence>
<proteinExistence type="predicted"/>
<feature type="domain" description="RdRp catalytic" evidence="3">
    <location>
        <begin position="327"/>
        <end position="528"/>
    </location>
</feature>
<reference evidence="4" key="1">
    <citation type="submission" date="2018-10" db="EMBL/GenBank/DDBJ databases">
        <title>Extensive Diversity of RNA Viruses in Australian Ticks.</title>
        <authorList>
            <person name="Harvey E."/>
            <person name="Rose K."/>
            <person name="Eden J.-S."/>
            <person name="Lo N."/>
            <person name="Abeyasuriya T."/>
            <person name="Shi M."/>
            <person name="Doggett S.L."/>
            <person name="Holmes E.C."/>
        </authorList>
    </citation>
    <scope>NUCLEOTIDE SEQUENCE</scope>
</reference>
<dbReference type="InterPro" id="IPR007099">
    <property type="entry name" value="RNA-dir_pol_NSvirus"/>
</dbReference>
<dbReference type="GO" id="GO:0039694">
    <property type="term" value="P:viral RNA genome replication"/>
    <property type="evidence" value="ECO:0007669"/>
    <property type="project" value="InterPro"/>
</dbReference>
<accession>A0A3G3BTM0</accession>
<evidence type="ECO:0000259" key="3">
    <source>
        <dbReference type="PROSITE" id="PS50525"/>
    </source>
</evidence>